<gene>
    <name evidence="2" type="ORF">BKA03_002823</name>
</gene>
<organism evidence="2 3">
    <name type="scientific">Demequina lutea</name>
    <dbReference type="NCBI Taxonomy" id="431489"/>
    <lineage>
        <taxon>Bacteria</taxon>
        <taxon>Bacillati</taxon>
        <taxon>Actinomycetota</taxon>
        <taxon>Actinomycetes</taxon>
        <taxon>Micrococcales</taxon>
        <taxon>Demequinaceae</taxon>
        <taxon>Demequina</taxon>
    </lineage>
</organism>
<feature type="transmembrane region" description="Helical" evidence="1">
    <location>
        <begin position="40"/>
        <end position="63"/>
    </location>
</feature>
<keyword evidence="1" id="KW-0812">Transmembrane</keyword>
<dbReference type="Proteomes" id="UP000547973">
    <property type="component" value="Unassembled WGS sequence"/>
</dbReference>
<name>A0A7Z0CJ67_9MICO</name>
<dbReference type="OrthoDB" id="3628931at2"/>
<evidence type="ECO:0000313" key="2">
    <source>
        <dbReference type="EMBL" id="NYI42704.1"/>
    </source>
</evidence>
<comment type="caution">
    <text evidence="2">The sequence shown here is derived from an EMBL/GenBank/DDBJ whole genome shotgun (WGS) entry which is preliminary data.</text>
</comment>
<reference evidence="2 3" key="1">
    <citation type="submission" date="2020-07" db="EMBL/GenBank/DDBJ databases">
        <title>Sequencing the genomes of 1000 actinobacteria strains.</title>
        <authorList>
            <person name="Klenk H.-P."/>
        </authorList>
    </citation>
    <scope>NUCLEOTIDE SEQUENCE [LARGE SCALE GENOMIC DNA]</scope>
    <source>
        <strain evidence="2 3">DSM 19970</strain>
    </source>
</reference>
<protein>
    <recommendedName>
        <fullName evidence="4">Septum formation</fullName>
    </recommendedName>
</protein>
<dbReference type="RefSeq" id="WP_062075164.1">
    <property type="nucleotide sequence ID" value="NZ_BBRC01000006.1"/>
</dbReference>
<dbReference type="AlphaFoldDB" id="A0A7Z0CJ67"/>
<keyword evidence="3" id="KW-1185">Reference proteome</keyword>
<keyword evidence="1" id="KW-0472">Membrane</keyword>
<feature type="transmembrane region" description="Helical" evidence="1">
    <location>
        <begin position="6"/>
        <end position="28"/>
    </location>
</feature>
<sequence length="199" mass="21135">MGTVSLVLSLVGMWLLGLIFGILGINAANKGRANNRAMSIWGVSIGVSWVIGIVVLAAIFGFGSGSLFGDRVPYTQLAVGDCIQKPPGWDDAGSDLGAVNVTRVSCGKHHWGQVYYADVLGGATYPGDDAVRTRVEDMCFSDAAAANIVPEHLDQVLVSYIMPTASSWTHDNRHVICFASDEQHTLTTSWVVGPQVAEA</sequence>
<proteinExistence type="predicted"/>
<keyword evidence="1" id="KW-1133">Transmembrane helix</keyword>
<accession>A0A7Z0CJ67</accession>
<dbReference type="EMBL" id="JACBZO010000001">
    <property type="protein sequence ID" value="NYI42704.1"/>
    <property type="molecule type" value="Genomic_DNA"/>
</dbReference>
<evidence type="ECO:0000313" key="3">
    <source>
        <dbReference type="Proteomes" id="UP000547973"/>
    </source>
</evidence>
<evidence type="ECO:0000256" key="1">
    <source>
        <dbReference type="SAM" id="Phobius"/>
    </source>
</evidence>
<evidence type="ECO:0008006" key="4">
    <source>
        <dbReference type="Google" id="ProtNLM"/>
    </source>
</evidence>